<feature type="compositionally biased region" description="Pro residues" evidence="1">
    <location>
        <begin position="69"/>
        <end position="94"/>
    </location>
</feature>
<dbReference type="AlphaFoldDB" id="A0A1G2F8K9"/>
<gene>
    <name evidence="3" type="ORF">A2Y98_00300</name>
</gene>
<evidence type="ECO:0000256" key="2">
    <source>
        <dbReference type="SAM" id="Phobius"/>
    </source>
</evidence>
<evidence type="ECO:0000313" key="4">
    <source>
        <dbReference type="Proteomes" id="UP000179099"/>
    </source>
</evidence>
<sequence length="410" mass="46123">MEEIKKEKREEFAFTNLKIRTMHDDLRKHTGQADLSDIPVLPPEKPATPTITSPPPEESKQPSTKRAIPEPPPYLPTKPAPPQPESIEPQPEPIAPAQEPEPSESSASSPSVLKLQSNLIYKETPRSEPEISLSRRLKFALMFGAPAAIIISVIFGFIYFYFSTAPPPLCPQGQITEECRCSEQSEETKTTGFCCDNLWVDFDCTLTKLPEPLIPSIDQILTIDAQGDTLTNLVYEIEKSDNNISDEGARIIALKLANYPSRYATLDELINIFGIVLPEDIKENNQAFNLLLYVNLSPNYLTSSAPEYRLALVLRQKNKSALEQIMQEWEETLLEDMKPMVLGQPEEPATAEFVSTVYRNGFFRYKNLPIKTTTINYTIYQDLIILGTSKNSIFYVYDAFGLNNSDAGNY</sequence>
<name>A0A1G2F8K9_9BACT</name>
<evidence type="ECO:0000256" key="1">
    <source>
        <dbReference type="SAM" id="MobiDB-lite"/>
    </source>
</evidence>
<evidence type="ECO:0000313" key="3">
    <source>
        <dbReference type="EMBL" id="OGZ34333.1"/>
    </source>
</evidence>
<comment type="caution">
    <text evidence="3">The sequence shown here is derived from an EMBL/GenBank/DDBJ whole genome shotgun (WGS) entry which is preliminary data.</text>
</comment>
<keyword evidence="2" id="KW-1133">Transmembrane helix</keyword>
<dbReference type="Proteomes" id="UP000179099">
    <property type="component" value="Unassembled WGS sequence"/>
</dbReference>
<feature type="compositionally biased region" description="Pro residues" evidence="1">
    <location>
        <begin position="40"/>
        <end position="56"/>
    </location>
</feature>
<dbReference type="STRING" id="1801992.A2Y98_00300"/>
<protein>
    <submittedName>
        <fullName evidence="3">Uncharacterized protein</fullName>
    </submittedName>
</protein>
<feature type="transmembrane region" description="Helical" evidence="2">
    <location>
        <begin position="139"/>
        <end position="162"/>
    </location>
</feature>
<organism evidence="3 4">
    <name type="scientific">Candidatus Portnoybacteria bacterium RBG_19FT_COMBO_36_7</name>
    <dbReference type="NCBI Taxonomy" id="1801992"/>
    <lineage>
        <taxon>Bacteria</taxon>
        <taxon>Candidatus Portnoyibacteriota</taxon>
    </lineage>
</organism>
<keyword evidence="2" id="KW-0812">Transmembrane</keyword>
<feature type="region of interest" description="Disordered" evidence="1">
    <location>
        <begin position="25"/>
        <end position="111"/>
    </location>
</feature>
<reference evidence="3 4" key="1">
    <citation type="journal article" date="2016" name="Nat. Commun.">
        <title>Thousands of microbial genomes shed light on interconnected biogeochemical processes in an aquifer system.</title>
        <authorList>
            <person name="Anantharaman K."/>
            <person name="Brown C.T."/>
            <person name="Hug L.A."/>
            <person name="Sharon I."/>
            <person name="Castelle C.J."/>
            <person name="Probst A.J."/>
            <person name="Thomas B.C."/>
            <person name="Singh A."/>
            <person name="Wilkins M.J."/>
            <person name="Karaoz U."/>
            <person name="Brodie E.L."/>
            <person name="Williams K.H."/>
            <person name="Hubbard S.S."/>
            <person name="Banfield J.F."/>
        </authorList>
    </citation>
    <scope>NUCLEOTIDE SEQUENCE [LARGE SCALE GENOMIC DNA]</scope>
</reference>
<proteinExistence type="predicted"/>
<dbReference type="EMBL" id="MHMW01000014">
    <property type="protein sequence ID" value="OGZ34333.1"/>
    <property type="molecule type" value="Genomic_DNA"/>
</dbReference>
<accession>A0A1G2F8K9</accession>
<feature type="compositionally biased region" description="Low complexity" evidence="1">
    <location>
        <begin position="95"/>
        <end position="111"/>
    </location>
</feature>
<keyword evidence="2" id="KW-0472">Membrane</keyword>